<evidence type="ECO:0000313" key="2">
    <source>
        <dbReference type="Proteomes" id="UP000242792"/>
    </source>
</evidence>
<protein>
    <recommendedName>
        <fullName evidence="3">DUF4238 domain-containing protein</fullName>
    </recommendedName>
</protein>
<name>A0A1V0BDP7_9BURK</name>
<sequence length="320" mass="36519">MNVFNEDRYMAKLKSERHHWWPECVSRHWAGEDGKTGWLKPDGTTVRIPPARLGVIGNGHHIKLGQNNEDTSWDQSFERVFDRADSAFPDLIRWLGDLERRPVRDVPELRQRFIANPCSDADLTRITECVVSLVVRGPMNREGCITLAEKIRGPLPTPERNALIGLNMRNSHRLIADSIGAHAKFVVVYSQGKEFVFGDGFFHNLRNIQNAPSSPKCFVPITPHICVLVCRPSSYMVNPKLTTLVLNDHEVDICNNTVQVYSKNTIFFRSQQPLLTEAFQQCQHLMYSDPDNPIDSLIHCIPGIPSRDTSLDHIFHRYGR</sequence>
<evidence type="ECO:0008006" key="3">
    <source>
        <dbReference type="Google" id="ProtNLM"/>
    </source>
</evidence>
<dbReference type="AlphaFoldDB" id="A0A1V0BDP7"/>
<accession>A0A1V0BDP7</accession>
<gene>
    <name evidence="1" type="ORF">B5M06_07110</name>
</gene>
<dbReference type="EMBL" id="CP020121">
    <property type="protein sequence ID" value="AQZ98055.1"/>
    <property type="molecule type" value="Genomic_DNA"/>
</dbReference>
<evidence type="ECO:0000313" key="1">
    <source>
        <dbReference type="EMBL" id="AQZ98055.1"/>
    </source>
</evidence>
<organism evidence="1 2">
    <name type="scientific">Comamonas kerstersii</name>
    <dbReference type="NCBI Taxonomy" id="225992"/>
    <lineage>
        <taxon>Bacteria</taxon>
        <taxon>Pseudomonadati</taxon>
        <taxon>Pseudomonadota</taxon>
        <taxon>Betaproteobacteria</taxon>
        <taxon>Burkholderiales</taxon>
        <taxon>Comamonadaceae</taxon>
        <taxon>Comamonas</taxon>
    </lineage>
</organism>
<proteinExistence type="predicted"/>
<dbReference type="OrthoDB" id="7064576at2"/>
<dbReference type="KEGG" id="cke:B5M06_07110"/>
<reference evidence="1 2" key="1">
    <citation type="submission" date="2017-03" db="EMBL/GenBank/DDBJ databases">
        <title>Rapid Whole Genome Sequencing of Comamonas kerstersii Causing Continuous ambulatory Peritoneal Dialysis-Associated Peritonitis.</title>
        <authorList>
            <person name="Zheng B."/>
        </authorList>
    </citation>
    <scope>NUCLEOTIDE SEQUENCE [LARGE SCALE GENOMIC DNA]</scope>
    <source>
        <strain evidence="1 2">8943</strain>
    </source>
</reference>
<dbReference type="Proteomes" id="UP000242792">
    <property type="component" value="Chromosome"/>
</dbReference>